<protein>
    <submittedName>
        <fullName evidence="1">DUF1564 domain-containing protein</fullName>
    </submittedName>
</protein>
<dbReference type="RefSeq" id="WP_135670567.1">
    <property type="nucleotide sequence ID" value="NZ_RQGN01000044.1"/>
</dbReference>
<proteinExistence type="predicted"/>
<gene>
    <name evidence="1" type="ORF">EHQ76_08300</name>
</gene>
<name>A0A5F2BDJ0_9LEPT</name>
<evidence type="ECO:0000313" key="1">
    <source>
        <dbReference type="EMBL" id="TGM03638.1"/>
    </source>
</evidence>
<dbReference type="EMBL" id="RQGN01000044">
    <property type="protein sequence ID" value="TGM03638.1"/>
    <property type="molecule type" value="Genomic_DNA"/>
</dbReference>
<accession>A0A5F2BDJ0</accession>
<dbReference type="AlphaFoldDB" id="A0A5F2BDJ0"/>
<comment type="caution">
    <text evidence="1">The sequence shown here is derived from an EMBL/GenBank/DDBJ whole genome shotgun (WGS) entry which is preliminary data.</text>
</comment>
<organism evidence="1 2">
    <name type="scientific">Leptospira barantonii</name>
    <dbReference type="NCBI Taxonomy" id="2023184"/>
    <lineage>
        <taxon>Bacteria</taxon>
        <taxon>Pseudomonadati</taxon>
        <taxon>Spirochaetota</taxon>
        <taxon>Spirochaetia</taxon>
        <taxon>Leptospirales</taxon>
        <taxon>Leptospiraceae</taxon>
        <taxon>Leptospira</taxon>
    </lineage>
</organism>
<dbReference type="InterPro" id="IPR011458">
    <property type="entry name" value="DUF1564"/>
</dbReference>
<dbReference type="Pfam" id="PF07600">
    <property type="entry name" value="DUF1564"/>
    <property type="match status" value="1"/>
</dbReference>
<evidence type="ECO:0000313" key="2">
    <source>
        <dbReference type="Proteomes" id="UP000298429"/>
    </source>
</evidence>
<reference evidence="1 2" key="1">
    <citation type="journal article" date="2019" name="PLoS Negl. Trop. Dis.">
        <title>Revisiting the worldwide diversity of Leptospira species in the environment.</title>
        <authorList>
            <person name="Vincent A.T."/>
            <person name="Schiettekatte O."/>
            <person name="Bourhy P."/>
            <person name="Veyrier F.J."/>
            <person name="Picardeau M."/>
        </authorList>
    </citation>
    <scope>NUCLEOTIDE SEQUENCE [LARGE SCALE GENOMIC DNA]</scope>
    <source>
        <strain evidence="1 2">201702444</strain>
    </source>
</reference>
<dbReference type="Proteomes" id="UP000298429">
    <property type="component" value="Unassembled WGS sequence"/>
</dbReference>
<sequence>MGAIILSENQKVKTRLAIDGVSSVETFLIPEEYWARLSPEGRKQLPEKIRRLLRRFGKHIIAMHRLNSKPGKTMYQRDCGRLVRFNVRMSTALGAILSSFAASHGVSRCFLVNYLLWMDEVGIADSIFETVSVGTPSFHDLYRNILTLDLSSNTITREFIFEPNPIYAQDLDFRSYFPPNYYQFL</sequence>
<dbReference type="OrthoDB" id="339201at2"/>